<protein>
    <submittedName>
        <fullName evidence="2">Uncharacterized protein</fullName>
    </submittedName>
</protein>
<reference evidence="2" key="2">
    <citation type="submission" date="2025-09" db="UniProtKB">
        <authorList>
            <consortium name="Ensembl"/>
        </authorList>
    </citation>
    <scope>IDENTIFICATION</scope>
</reference>
<feature type="compositionally biased region" description="Basic and acidic residues" evidence="1">
    <location>
        <begin position="193"/>
        <end position="205"/>
    </location>
</feature>
<dbReference type="AlphaFoldDB" id="A0A8C3I4J7"/>
<dbReference type="Proteomes" id="UP000694380">
    <property type="component" value="Unplaced"/>
</dbReference>
<organism evidence="2 3">
    <name type="scientific">Chrysemys picta bellii</name>
    <name type="common">Western painted turtle</name>
    <name type="synonym">Emys bellii</name>
    <dbReference type="NCBI Taxonomy" id="8478"/>
    <lineage>
        <taxon>Eukaryota</taxon>
        <taxon>Metazoa</taxon>
        <taxon>Chordata</taxon>
        <taxon>Craniata</taxon>
        <taxon>Vertebrata</taxon>
        <taxon>Euteleostomi</taxon>
        <taxon>Archelosauria</taxon>
        <taxon>Testudinata</taxon>
        <taxon>Testudines</taxon>
        <taxon>Cryptodira</taxon>
        <taxon>Durocryptodira</taxon>
        <taxon>Testudinoidea</taxon>
        <taxon>Emydidae</taxon>
        <taxon>Chrysemys</taxon>
    </lineage>
</organism>
<evidence type="ECO:0000313" key="3">
    <source>
        <dbReference type="Proteomes" id="UP000694380"/>
    </source>
</evidence>
<name>A0A8C3I4J7_CHRPI</name>
<proteinExistence type="predicted"/>
<feature type="region of interest" description="Disordered" evidence="1">
    <location>
        <begin position="1"/>
        <end position="39"/>
    </location>
</feature>
<reference evidence="2" key="1">
    <citation type="submission" date="2025-08" db="UniProtKB">
        <authorList>
            <consortium name="Ensembl"/>
        </authorList>
    </citation>
    <scope>IDENTIFICATION</scope>
</reference>
<dbReference type="Ensembl" id="ENSCPBT00000032958.1">
    <property type="protein sequence ID" value="ENSCPBP00000027999.1"/>
    <property type="gene ID" value="ENSCPBG00000019792.1"/>
</dbReference>
<feature type="region of interest" description="Disordered" evidence="1">
    <location>
        <begin position="193"/>
        <end position="237"/>
    </location>
</feature>
<keyword evidence="3" id="KW-1185">Reference proteome</keyword>
<evidence type="ECO:0000313" key="2">
    <source>
        <dbReference type="Ensembl" id="ENSCPBP00000027999.1"/>
    </source>
</evidence>
<feature type="compositionally biased region" description="Basic and acidic residues" evidence="1">
    <location>
        <begin position="215"/>
        <end position="225"/>
    </location>
</feature>
<sequence length="237" mass="25432">MPRTPLAKLEYRRRRRALPGSIPEHRLAGSAPSPHFHGSYPRAVTPRAVAAPAPALTELAVAVAAPAQSLQVALQHVGEEVAGRDLHRVPAQRLADLSHRHPQQTPRVALAHPGRLSAAWARSPPWPGEGGEAHAQAMEPAAANAAILGSRRVPAGRDQTAPLHRRAHRWGGRSIDCSGLQRGLPGLALEERGAGGKRQNYREGDWGGQQWGGGRDGERGEEKWGQVKGLETWGEGN</sequence>
<dbReference type="GeneTree" id="ENSGT00900000143702"/>
<evidence type="ECO:0000256" key="1">
    <source>
        <dbReference type="SAM" id="MobiDB-lite"/>
    </source>
</evidence>
<accession>A0A8C3I4J7</accession>